<dbReference type="SUPFAM" id="SSF50465">
    <property type="entry name" value="EF-Tu/eEF-1alpha/eIF2-gamma C-terminal domain"/>
    <property type="match status" value="1"/>
</dbReference>
<keyword evidence="11" id="KW-1185">Reference proteome</keyword>
<comment type="caution">
    <text evidence="10">The sequence shown here is derived from an EMBL/GenBank/DDBJ whole genome shotgun (WGS) entry which is preliminary data.</text>
</comment>
<dbReference type="InterPro" id="IPR004161">
    <property type="entry name" value="EFTu-like_2"/>
</dbReference>
<name>A0A830GVG1_9CREN</name>
<dbReference type="OrthoDB" id="7798at2157"/>
<dbReference type="AlphaFoldDB" id="A0A830GVG1"/>
<dbReference type="RefSeq" id="WP_188596504.1">
    <property type="nucleotide sequence ID" value="NZ_BMNL01000003.1"/>
</dbReference>
<dbReference type="GO" id="GO:0003743">
    <property type="term" value="F:translation initiation factor activity"/>
    <property type="evidence" value="ECO:0007669"/>
    <property type="project" value="UniProtKB-KW"/>
</dbReference>
<dbReference type="SUPFAM" id="SSF50447">
    <property type="entry name" value="Translation proteins"/>
    <property type="match status" value="1"/>
</dbReference>
<proteinExistence type="predicted"/>
<dbReference type="Pfam" id="PF00009">
    <property type="entry name" value="GTP_EFTU"/>
    <property type="match status" value="1"/>
</dbReference>
<dbReference type="NCBIfam" id="NF003077">
    <property type="entry name" value="PRK04000.1"/>
    <property type="match status" value="1"/>
</dbReference>
<dbReference type="NCBIfam" id="TIGR03680">
    <property type="entry name" value="eif2g_arch"/>
    <property type="match status" value="1"/>
</dbReference>
<accession>A0A830GVG1</accession>
<dbReference type="InterPro" id="IPR022424">
    <property type="entry name" value="TIF2_gsu"/>
</dbReference>
<dbReference type="Proteomes" id="UP000610960">
    <property type="component" value="Unassembled WGS sequence"/>
</dbReference>
<organism evidence="10 11">
    <name type="scientific">Thermocladium modestius</name>
    <dbReference type="NCBI Taxonomy" id="62609"/>
    <lineage>
        <taxon>Archaea</taxon>
        <taxon>Thermoproteota</taxon>
        <taxon>Thermoprotei</taxon>
        <taxon>Thermoproteales</taxon>
        <taxon>Thermoproteaceae</taxon>
        <taxon>Thermocladium</taxon>
    </lineage>
</organism>
<dbReference type="Pfam" id="PF03144">
    <property type="entry name" value="GTP_EFTU_D2"/>
    <property type="match status" value="1"/>
</dbReference>
<dbReference type="GO" id="GO:0046872">
    <property type="term" value="F:metal ion binding"/>
    <property type="evidence" value="ECO:0007669"/>
    <property type="project" value="UniProtKB-KW"/>
</dbReference>
<dbReference type="GO" id="GO:0005829">
    <property type="term" value="C:cytosol"/>
    <property type="evidence" value="ECO:0007669"/>
    <property type="project" value="TreeGrafter"/>
</dbReference>
<reference evidence="10" key="2">
    <citation type="submission" date="2020-09" db="EMBL/GenBank/DDBJ databases">
        <authorList>
            <person name="Sun Q."/>
            <person name="Ohkuma M."/>
        </authorList>
    </citation>
    <scope>NUCLEOTIDE SEQUENCE</scope>
    <source>
        <strain evidence="10">JCM 10088</strain>
    </source>
</reference>
<dbReference type="CDD" id="cd03688">
    <property type="entry name" value="eIF2_gamma_II"/>
    <property type="match status" value="1"/>
</dbReference>
<keyword evidence="5" id="KW-0378">Hydrolase</keyword>
<dbReference type="Gene3D" id="3.40.50.300">
    <property type="entry name" value="P-loop containing nucleotide triphosphate hydrolases"/>
    <property type="match status" value="1"/>
</dbReference>
<evidence type="ECO:0000256" key="5">
    <source>
        <dbReference type="ARBA" id="ARBA00022801"/>
    </source>
</evidence>
<evidence type="ECO:0000259" key="9">
    <source>
        <dbReference type="PROSITE" id="PS51722"/>
    </source>
</evidence>
<keyword evidence="6" id="KW-0648">Protein biosynthesis</keyword>
<keyword evidence="4" id="KW-0547">Nucleotide-binding</keyword>
<feature type="domain" description="Tr-type G" evidence="9">
    <location>
        <begin position="6"/>
        <end position="205"/>
    </location>
</feature>
<dbReference type="InterPro" id="IPR027417">
    <property type="entry name" value="P-loop_NTPase"/>
</dbReference>
<evidence type="ECO:0000256" key="7">
    <source>
        <dbReference type="ARBA" id="ARBA00023134"/>
    </source>
</evidence>
<evidence type="ECO:0000256" key="6">
    <source>
        <dbReference type="ARBA" id="ARBA00022917"/>
    </source>
</evidence>
<evidence type="ECO:0000256" key="8">
    <source>
        <dbReference type="ARBA" id="ARBA00048107"/>
    </source>
</evidence>
<keyword evidence="7" id="KW-0342">GTP-binding</keyword>
<evidence type="ECO:0000313" key="10">
    <source>
        <dbReference type="EMBL" id="GGP21124.1"/>
    </source>
</evidence>
<evidence type="ECO:0000256" key="2">
    <source>
        <dbReference type="ARBA" id="ARBA00022540"/>
    </source>
</evidence>
<evidence type="ECO:0000313" key="11">
    <source>
        <dbReference type="Proteomes" id="UP000610960"/>
    </source>
</evidence>
<dbReference type="GO" id="GO:0001731">
    <property type="term" value="P:formation of translation preinitiation complex"/>
    <property type="evidence" value="ECO:0007669"/>
    <property type="project" value="TreeGrafter"/>
</dbReference>
<gene>
    <name evidence="10" type="ORF">GCM10007981_11660</name>
</gene>
<dbReference type="Pfam" id="PF09173">
    <property type="entry name" value="eIF2_C"/>
    <property type="match status" value="1"/>
</dbReference>
<evidence type="ECO:0000256" key="1">
    <source>
        <dbReference type="ARBA" id="ARBA00011986"/>
    </source>
</evidence>
<comment type="catalytic activity">
    <reaction evidence="8">
        <text>GTP + H2O = GDP + phosphate + H(+)</text>
        <dbReference type="Rhea" id="RHEA:19669"/>
        <dbReference type="ChEBI" id="CHEBI:15377"/>
        <dbReference type="ChEBI" id="CHEBI:15378"/>
        <dbReference type="ChEBI" id="CHEBI:37565"/>
        <dbReference type="ChEBI" id="CHEBI:43474"/>
        <dbReference type="ChEBI" id="CHEBI:58189"/>
        <dbReference type="EC" id="3.6.5.3"/>
    </reaction>
</comment>
<dbReference type="InterPro" id="IPR009001">
    <property type="entry name" value="Transl_elong_EF1A/Init_IF2_C"/>
</dbReference>
<dbReference type="SUPFAM" id="SSF52540">
    <property type="entry name" value="P-loop containing nucleoside triphosphate hydrolases"/>
    <property type="match status" value="1"/>
</dbReference>
<dbReference type="GO" id="GO:0000049">
    <property type="term" value="F:tRNA binding"/>
    <property type="evidence" value="ECO:0007669"/>
    <property type="project" value="InterPro"/>
</dbReference>
<dbReference type="InterPro" id="IPR015256">
    <property type="entry name" value="eIF2g_C"/>
</dbReference>
<dbReference type="InterPro" id="IPR000795">
    <property type="entry name" value="T_Tr_GTP-bd_dom"/>
</dbReference>
<dbReference type="InterPro" id="IPR050543">
    <property type="entry name" value="eIF2G"/>
</dbReference>
<evidence type="ECO:0000256" key="3">
    <source>
        <dbReference type="ARBA" id="ARBA00022723"/>
    </source>
</evidence>
<dbReference type="InterPro" id="IPR009000">
    <property type="entry name" value="Transl_B-barrel_sf"/>
</dbReference>
<evidence type="ECO:0000256" key="4">
    <source>
        <dbReference type="ARBA" id="ARBA00022741"/>
    </source>
</evidence>
<dbReference type="EC" id="3.6.5.3" evidence="1"/>
<dbReference type="PANTHER" id="PTHR42854">
    <property type="entry name" value="EUKARYOTIC TRANSLATION INITIATION FACTOR 2 SUBUNIT 3 FAMILY MEMBER"/>
    <property type="match status" value="1"/>
</dbReference>
<protein>
    <recommendedName>
        <fullName evidence="1">protein-synthesizing GTPase</fullName>
        <ecNumber evidence="1">3.6.5.3</ecNumber>
    </recommendedName>
</protein>
<dbReference type="EMBL" id="BMNL01000003">
    <property type="protein sequence ID" value="GGP21124.1"/>
    <property type="molecule type" value="Genomic_DNA"/>
</dbReference>
<dbReference type="Gene3D" id="2.40.30.10">
    <property type="entry name" value="Translation factors"/>
    <property type="match status" value="2"/>
</dbReference>
<keyword evidence="3" id="KW-0479">Metal-binding</keyword>
<dbReference type="PROSITE" id="PS51722">
    <property type="entry name" value="G_TR_2"/>
    <property type="match status" value="1"/>
</dbReference>
<dbReference type="FunFam" id="2.40.30.10:FF:000009">
    <property type="entry name" value="Eukaryotic translation initiation factor 2 subunit gamma"/>
    <property type="match status" value="1"/>
</dbReference>
<dbReference type="PANTHER" id="PTHR42854:SF3">
    <property type="entry name" value="EUKARYOTIC TRANSLATION INITIATION FACTOR 2 SUBUNIT 3-RELATED"/>
    <property type="match status" value="1"/>
</dbReference>
<dbReference type="GO" id="GO:0003924">
    <property type="term" value="F:GTPase activity"/>
    <property type="evidence" value="ECO:0007669"/>
    <property type="project" value="InterPro"/>
</dbReference>
<dbReference type="PRINTS" id="PR00315">
    <property type="entry name" value="ELONGATNFCT"/>
</dbReference>
<reference evidence="10" key="1">
    <citation type="journal article" date="2014" name="Int. J. Syst. Evol. Microbiol.">
        <title>Complete genome sequence of Corynebacterium casei LMG S-19264T (=DSM 44701T), isolated from a smear-ripened cheese.</title>
        <authorList>
            <consortium name="US DOE Joint Genome Institute (JGI-PGF)"/>
            <person name="Walter F."/>
            <person name="Albersmeier A."/>
            <person name="Kalinowski J."/>
            <person name="Ruckert C."/>
        </authorList>
    </citation>
    <scope>NUCLEOTIDE SEQUENCE</scope>
    <source>
        <strain evidence="10">JCM 10088</strain>
    </source>
</reference>
<keyword evidence="2 10" id="KW-0396">Initiation factor</keyword>
<dbReference type="InterPro" id="IPR044127">
    <property type="entry name" value="eIF2g_dom_2"/>
</dbReference>
<dbReference type="GO" id="GO:0005525">
    <property type="term" value="F:GTP binding"/>
    <property type="evidence" value="ECO:0007669"/>
    <property type="project" value="UniProtKB-KW"/>
</dbReference>
<sequence length="407" mass="44088">MENYTYPNAILITAGHVDHGKTTVVHALSGAWVARHSEELKRAMTIKLGYTSIDLAKCDGAEFGVAPKYLVEKCPNGDIPKPYRKISMLDAPGHEVLISTMISGVTFVDAIIMIIDATMPVPQPQTEEHFLAASVMGIKNLIIVQNKIDLVQKDKAIENYKQIQSFIKGTWAEGAPIIPVSALHKVNIDALATVIDERVPPKSADMDKSPIMYVLRSFNVNRPGTPAEKLVGGVVGGSLIQGRLRIGDEIEIRPGLKMGNTYKPIITKVVSIAMDNVQLDEARPGGLVAIGTQLDPALTKADSLVGSVVGHPNELYPVYSSVVLDYHQIQRRDVKDQLKTNDQVMTIMGSASIPGIIKSIRNGNVEITLRRAVCASPGSRAVVIKQVGGRWRIIGWGALVDGQAILD</sequence>